<dbReference type="NCBIfam" id="NF002353">
    <property type="entry name" value="PRK01318.1-4"/>
    <property type="match status" value="1"/>
</dbReference>
<evidence type="ECO:0000256" key="4">
    <source>
        <dbReference type="ARBA" id="ARBA00022448"/>
    </source>
</evidence>
<comment type="caution">
    <text evidence="13">Lacks conserved residue(s) required for the propagation of feature annotation.</text>
</comment>
<dbReference type="Proteomes" id="UP001053296">
    <property type="component" value="Chromosome"/>
</dbReference>
<accession>A0ABM7PAC9</accession>
<keyword evidence="7 13" id="KW-0653">Protein transport</keyword>
<evidence type="ECO:0000259" key="15">
    <source>
        <dbReference type="Pfam" id="PF14849"/>
    </source>
</evidence>
<dbReference type="RefSeq" id="WP_229592023.1">
    <property type="nucleotide sequence ID" value="NZ_AP024485.1"/>
</dbReference>
<keyword evidence="6 13" id="KW-0812">Transmembrane</keyword>
<evidence type="ECO:0000256" key="10">
    <source>
        <dbReference type="ARBA" id="ARBA00023186"/>
    </source>
</evidence>
<dbReference type="InterPro" id="IPR019998">
    <property type="entry name" value="Membr_insert_YidC"/>
</dbReference>
<dbReference type="PRINTS" id="PR01900">
    <property type="entry name" value="YIDCPROTEIN"/>
</dbReference>
<keyword evidence="8 13" id="KW-1133">Transmembrane helix</keyword>
<evidence type="ECO:0000256" key="2">
    <source>
        <dbReference type="ARBA" id="ARBA00010527"/>
    </source>
</evidence>
<comment type="subunit">
    <text evidence="13">Interacts with the Sec translocase complex via SecD. Specifically interacts with transmembrane segments of nascent integral membrane proteins during membrane integration.</text>
</comment>
<dbReference type="Pfam" id="PF02096">
    <property type="entry name" value="60KD_IMP"/>
    <property type="match status" value="1"/>
</dbReference>
<proteinExistence type="inferred from homology"/>
<feature type="domain" description="Membrane insertase YidC/Oxa/ALB C-terminal" evidence="14">
    <location>
        <begin position="356"/>
        <end position="541"/>
    </location>
</feature>
<dbReference type="EMBL" id="AP024485">
    <property type="protein sequence ID" value="BCS90082.1"/>
    <property type="molecule type" value="Genomic_DNA"/>
</dbReference>
<comment type="function">
    <text evidence="13">Required for the insertion and/or proper folding and/or complex formation of integral membrane proteins into the membrane. Involved in integration of membrane proteins that insert both dependently and independently of the Sec translocase complex, as well as at least some lipoproteins. Aids folding of multispanning membrane proteins.</text>
</comment>
<dbReference type="PRINTS" id="PR00701">
    <property type="entry name" value="60KDINNERMP"/>
</dbReference>
<dbReference type="InterPro" id="IPR001708">
    <property type="entry name" value="YidC/ALB3/OXA1/COX18"/>
</dbReference>
<dbReference type="PANTHER" id="PTHR12428:SF65">
    <property type="entry name" value="CYTOCHROME C OXIDASE ASSEMBLY PROTEIN COX18, MITOCHONDRIAL"/>
    <property type="match status" value="1"/>
</dbReference>
<feature type="transmembrane region" description="Helical" evidence="13">
    <location>
        <begin position="356"/>
        <end position="375"/>
    </location>
</feature>
<name>A0ABM7PAC9_9BACT</name>
<dbReference type="Pfam" id="PF14849">
    <property type="entry name" value="YidC_periplas"/>
    <property type="match status" value="1"/>
</dbReference>
<dbReference type="InterPro" id="IPR047196">
    <property type="entry name" value="YidC_ALB_C"/>
</dbReference>
<evidence type="ECO:0000256" key="11">
    <source>
        <dbReference type="ARBA" id="ARBA00033245"/>
    </source>
</evidence>
<dbReference type="PANTHER" id="PTHR12428">
    <property type="entry name" value="OXA1"/>
    <property type="match status" value="1"/>
</dbReference>
<dbReference type="HAMAP" id="MF_01810">
    <property type="entry name" value="YidC_type1"/>
    <property type="match status" value="1"/>
</dbReference>
<evidence type="ECO:0000256" key="13">
    <source>
        <dbReference type="HAMAP-Rule" id="MF_01810"/>
    </source>
</evidence>
<feature type="transmembrane region" description="Helical" evidence="13">
    <location>
        <begin position="505"/>
        <end position="528"/>
    </location>
</feature>
<reference evidence="16" key="1">
    <citation type="journal article" date="2022" name="Arch. Microbiol.">
        <title>Pseudodesulfovibrio sediminis sp. nov., a mesophilic and neutrophilic sulfate-reducing bacterium isolated from sediment of a brackish lake.</title>
        <authorList>
            <person name="Takahashi A."/>
            <person name="Kojima H."/>
            <person name="Watanabe M."/>
            <person name="Fukui M."/>
        </authorList>
    </citation>
    <scope>NUCLEOTIDE SEQUENCE</scope>
    <source>
        <strain evidence="16">SF6</strain>
    </source>
</reference>
<dbReference type="NCBIfam" id="TIGR03593">
    <property type="entry name" value="yidC_nterm"/>
    <property type="match status" value="1"/>
</dbReference>
<keyword evidence="9 13" id="KW-0472">Membrane</keyword>
<comment type="subcellular location">
    <subcellularLocation>
        <location evidence="1">Cell inner membrane</location>
        <topology evidence="1">Multi-pass membrane protein</topology>
    </subcellularLocation>
    <subcellularLocation>
        <location evidence="13">Cell membrane</location>
        <topology evidence="13">Multi-pass membrane protein</topology>
    </subcellularLocation>
</comment>
<evidence type="ECO:0000313" key="17">
    <source>
        <dbReference type="Proteomes" id="UP001053296"/>
    </source>
</evidence>
<comment type="similarity">
    <text evidence="2 13">Belongs to the OXA1/ALB3/YidC family. Type 1 subfamily.</text>
</comment>
<dbReference type="InterPro" id="IPR028053">
    <property type="entry name" value="Membr_insert_YidC_N"/>
</dbReference>
<organism evidence="16 17">
    <name type="scientific">Pseudodesulfovibrio sediminis</name>
    <dbReference type="NCBI Taxonomy" id="2810563"/>
    <lineage>
        <taxon>Bacteria</taxon>
        <taxon>Pseudomonadati</taxon>
        <taxon>Thermodesulfobacteriota</taxon>
        <taxon>Desulfovibrionia</taxon>
        <taxon>Desulfovibrionales</taxon>
        <taxon>Desulfovibrionaceae</taxon>
    </lineage>
</organism>
<feature type="transmembrane region" description="Helical" evidence="13">
    <location>
        <begin position="7"/>
        <end position="26"/>
    </location>
</feature>
<gene>
    <name evidence="13 16" type="primary">yidC</name>
    <name evidence="16" type="ORF">PSDVSF_33240</name>
</gene>
<evidence type="ECO:0000256" key="9">
    <source>
        <dbReference type="ARBA" id="ARBA00023136"/>
    </source>
</evidence>
<evidence type="ECO:0000256" key="8">
    <source>
        <dbReference type="ARBA" id="ARBA00022989"/>
    </source>
</evidence>
<evidence type="ECO:0000256" key="12">
    <source>
        <dbReference type="ARBA" id="ARBA00033342"/>
    </source>
</evidence>
<feature type="domain" description="Membrane insertase YidC N-terminal" evidence="15">
    <location>
        <begin position="77"/>
        <end position="343"/>
    </location>
</feature>
<keyword evidence="5 13" id="KW-1003">Cell membrane</keyword>
<dbReference type="CDD" id="cd19961">
    <property type="entry name" value="EcYidC-like_peri"/>
    <property type="match status" value="1"/>
</dbReference>
<sequence length="552" mass="61227">MDKKEQIRLVIALVLSAIVIFGWQYLTAPTAEEQAEMARKAAVAEQKTAALTKQNDAATESAATPVADFIPTAGTPVTVETPLYTATFNSQGGVLKKFTLKNYRETTEKDSPNVDLVGEKAFAKGPLGLILTKNSKEIHTWRHGEWSFTGSDISVSETDGTKTLTFTGQSAGFRIERTLTFHADSYLIEEASTVTNLSATGVEGSVSYTAAAKSMSAEDDRYNQTRIVYLTKDTREEMSDRDDLKEEGMSASADLKWGSIESNYFLFAVIPNGEDASLSAGVQDDVFRMAVTEDATFMPNVAKTIKASYFIGATDRAMLAKMPNDLADTVNFGFFDVLAKPLLIGLNFFYDYVGNYGIAIILLTLVIKLIFWPLSHKSYSSMEKMKKLQPMVAKLREKYADDKQKLNQETMALYKTYKVNPMGGCLPMLLQIPVFFGLYKALLGAIELRHAPFIQHVPFTDLPWLVDLSAKDPYYVTPLIMGATMFLQQKMTPTAGDPTQQKIMLLMPVVFTFMFLQFPSGLVVYWMFNNLLSIGQQMMIARSGKKSATQNA</sequence>
<evidence type="ECO:0000256" key="6">
    <source>
        <dbReference type="ARBA" id="ARBA00022692"/>
    </source>
</evidence>
<evidence type="ECO:0000256" key="1">
    <source>
        <dbReference type="ARBA" id="ARBA00004429"/>
    </source>
</evidence>
<evidence type="ECO:0000256" key="7">
    <source>
        <dbReference type="ARBA" id="ARBA00022927"/>
    </source>
</evidence>
<keyword evidence="4 13" id="KW-0813">Transport</keyword>
<dbReference type="CDD" id="cd20070">
    <property type="entry name" value="5TM_YidC_Alb3"/>
    <property type="match status" value="1"/>
</dbReference>
<evidence type="ECO:0000259" key="14">
    <source>
        <dbReference type="Pfam" id="PF02096"/>
    </source>
</evidence>
<dbReference type="NCBIfam" id="TIGR03592">
    <property type="entry name" value="yidC_oxa1_cterm"/>
    <property type="match status" value="1"/>
</dbReference>
<dbReference type="InterPro" id="IPR028055">
    <property type="entry name" value="YidC/Oxa/ALB_C"/>
</dbReference>
<keyword evidence="10 13" id="KW-0143">Chaperone</keyword>
<protein>
    <recommendedName>
        <fullName evidence="3 13">Membrane protein insertase YidC</fullName>
    </recommendedName>
    <alternativeName>
        <fullName evidence="12 13">Foldase YidC</fullName>
    </alternativeName>
    <alternativeName>
        <fullName evidence="11 13">Membrane integrase YidC</fullName>
    </alternativeName>
    <alternativeName>
        <fullName evidence="13">Membrane protein YidC</fullName>
    </alternativeName>
</protein>
<evidence type="ECO:0000256" key="3">
    <source>
        <dbReference type="ARBA" id="ARBA00015325"/>
    </source>
</evidence>
<evidence type="ECO:0000256" key="5">
    <source>
        <dbReference type="ARBA" id="ARBA00022475"/>
    </source>
</evidence>
<dbReference type="InterPro" id="IPR038221">
    <property type="entry name" value="YidC_periplasmic_sf"/>
</dbReference>
<dbReference type="Gene3D" id="2.70.98.90">
    <property type="match status" value="1"/>
</dbReference>
<evidence type="ECO:0000313" key="16">
    <source>
        <dbReference type="EMBL" id="BCS90082.1"/>
    </source>
</evidence>
<keyword evidence="17" id="KW-1185">Reference proteome</keyword>